<evidence type="ECO:0000259" key="6">
    <source>
        <dbReference type="Pfam" id="PF04116"/>
    </source>
</evidence>
<feature type="transmembrane region" description="Helical" evidence="5">
    <location>
        <begin position="127"/>
        <end position="153"/>
    </location>
</feature>
<dbReference type="PANTHER" id="PTHR11863">
    <property type="entry name" value="STEROL DESATURASE"/>
    <property type="match status" value="1"/>
</dbReference>
<proteinExistence type="predicted"/>
<keyword evidence="2 5" id="KW-0812">Transmembrane</keyword>
<protein>
    <recommendedName>
        <fullName evidence="6">Fatty acid hydroxylase domain-containing protein</fullName>
    </recommendedName>
</protein>
<name>A0A7S2RYX7_9STRA</name>
<feature type="transmembrane region" description="Helical" evidence="5">
    <location>
        <begin position="219"/>
        <end position="239"/>
    </location>
</feature>
<feature type="transmembrane region" description="Helical" evidence="5">
    <location>
        <begin position="52"/>
        <end position="73"/>
    </location>
</feature>
<sequence length="374" mass="43245">MSMKELTKASATVFVASSWLLFFSKEHGLGAEWREMSTLRGKIKVLSNVQMLAIFFVLVSLVMLLSFAGAAFVQANMLVGDTVKNKTKPGPSTFVRIFSIMASLWSVGYCFQKFVQRLLAQRDIETWPASFGLFCGLGSVAVAQVCLFFYHYVNREMLSLEGKRIQTRELTYSRAFVGDVLHHLSNPGAFILMLPYLCLTWMFRLMPDSYYNYDPSVNWLNVLLQLLCVDFFTFTFHVLEHSIPEFYKVSHKPHHRFFNPHMFNAFDGSLADTTALILFPLFTTAQLLHVNNWDYVAFGTVYSTHFMMIHSEFEHLFDPLLKAFYVNIASDHHVHHAYIDYNFAHFFSIYDVLFGTYRDGATCKHFRENKQLNM</sequence>
<dbReference type="GO" id="GO:0016020">
    <property type="term" value="C:membrane"/>
    <property type="evidence" value="ECO:0007669"/>
    <property type="project" value="UniProtKB-SubCell"/>
</dbReference>
<organism evidence="7">
    <name type="scientific">Mucochytrium quahogii</name>
    <dbReference type="NCBI Taxonomy" id="96639"/>
    <lineage>
        <taxon>Eukaryota</taxon>
        <taxon>Sar</taxon>
        <taxon>Stramenopiles</taxon>
        <taxon>Bigyra</taxon>
        <taxon>Labyrinthulomycetes</taxon>
        <taxon>Thraustochytrida</taxon>
        <taxon>Thraustochytriidae</taxon>
        <taxon>Mucochytrium</taxon>
    </lineage>
</organism>
<keyword evidence="3 5" id="KW-1133">Transmembrane helix</keyword>
<evidence type="ECO:0000256" key="1">
    <source>
        <dbReference type="ARBA" id="ARBA00004370"/>
    </source>
</evidence>
<comment type="subcellular location">
    <subcellularLocation>
        <location evidence="1">Membrane</location>
    </subcellularLocation>
</comment>
<keyword evidence="4 5" id="KW-0472">Membrane</keyword>
<dbReference type="GO" id="GO:0005506">
    <property type="term" value="F:iron ion binding"/>
    <property type="evidence" value="ECO:0007669"/>
    <property type="project" value="InterPro"/>
</dbReference>
<evidence type="ECO:0000256" key="5">
    <source>
        <dbReference type="SAM" id="Phobius"/>
    </source>
</evidence>
<dbReference type="InterPro" id="IPR006694">
    <property type="entry name" value="Fatty_acid_hydroxylase"/>
</dbReference>
<evidence type="ECO:0000256" key="2">
    <source>
        <dbReference type="ARBA" id="ARBA00022692"/>
    </source>
</evidence>
<gene>
    <name evidence="7" type="ORF">QSP1433_LOCUS8518</name>
</gene>
<dbReference type="GO" id="GO:0016491">
    <property type="term" value="F:oxidoreductase activity"/>
    <property type="evidence" value="ECO:0007669"/>
    <property type="project" value="InterPro"/>
</dbReference>
<feature type="domain" description="Fatty acid hydroxylase" evidence="6">
    <location>
        <begin position="223"/>
        <end position="356"/>
    </location>
</feature>
<dbReference type="AlphaFoldDB" id="A0A7S2RYX7"/>
<reference evidence="7" key="1">
    <citation type="submission" date="2021-01" db="EMBL/GenBank/DDBJ databases">
        <authorList>
            <person name="Corre E."/>
            <person name="Pelletier E."/>
            <person name="Niang G."/>
            <person name="Scheremetjew M."/>
            <person name="Finn R."/>
            <person name="Kale V."/>
            <person name="Holt S."/>
            <person name="Cochrane G."/>
            <person name="Meng A."/>
            <person name="Brown T."/>
            <person name="Cohen L."/>
        </authorList>
    </citation>
    <scope>NUCLEOTIDE SEQUENCE</scope>
    <source>
        <strain evidence="7">NY070348D</strain>
    </source>
</reference>
<evidence type="ECO:0000256" key="4">
    <source>
        <dbReference type="ARBA" id="ARBA00023136"/>
    </source>
</evidence>
<accession>A0A7S2RYX7</accession>
<dbReference type="EMBL" id="HBHK01013561">
    <property type="protein sequence ID" value="CAD9684668.1"/>
    <property type="molecule type" value="Transcribed_RNA"/>
</dbReference>
<evidence type="ECO:0000256" key="3">
    <source>
        <dbReference type="ARBA" id="ARBA00022989"/>
    </source>
</evidence>
<dbReference type="GO" id="GO:0008610">
    <property type="term" value="P:lipid biosynthetic process"/>
    <property type="evidence" value="ECO:0007669"/>
    <property type="project" value="InterPro"/>
</dbReference>
<feature type="transmembrane region" description="Helical" evidence="5">
    <location>
        <begin position="94"/>
        <end position="115"/>
    </location>
</feature>
<feature type="transmembrane region" description="Helical" evidence="5">
    <location>
        <begin position="189"/>
        <end position="207"/>
    </location>
</feature>
<evidence type="ECO:0000313" key="7">
    <source>
        <dbReference type="EMBL" id="CAD9684668.1"/>
    </source>
</evidence>
<dbReference type="InterPro" id="IPR050307">
    <property type="entry name" value="Sterol_Desaturase_Related"/>
</dbReference>
<dbReference type="Pfam" id="PF04116">
    <property type="entry name" value="FA_hydroxylase"/>
    <property type="match status" value="1"/>
</dbReference>